<evidence type="ECO:0000259" key="1">
    <source>
        <dbReference type="Pfam" id="PF11195"/>
    </source>
</evidence>
<dbReference type="Pfam" id="PF11195">
    <property type="entry name" value="Tad2-like"/>
    <property type="match status" value="1"/>
</dbReference>
<protein>
    <submittedName>
        <fullName evidence="2">DUF2829 domain-containing protein</fullName>
    </submittedName>
</protein>
<dbReference type="InterPro" id="IPR021361">
    <property type="entry name" value="Tad2-like_dom"/>
</dbReference>
<proteinExistence type="predicted"/>
<reference evidence="2" key="1">
    <citation type="submission" date="2022-09" db="EMBL/GenBank/DDBJ databases">
        <title>Aureispira anguillicida sp. nov., isolated from Leptocephalus of Japanese eel Anguilla japonica.</title>
        <authorList>
            <person name="Yuasa K."/>
            <person name="Mekata T."/>
            <person name="Ikunari K."/>
        </authorList>
    </citation>
    <scope>NUCLEOTIDE SEQUENCE</scope>
    <source>
        <strain evidence="2">EL160426</strain>
    </source>
</reference>
<dbReference type="KEGG" id="aup:AsAng_0008320"/>
<sequence length="103" mass="11543">MGVFLYLFRGGIKNPLLFIKQLNTKKMDFGDALKAVKNGKKIQRQGWNGKGMHVALFEILMSADDPDSEFPPVLSLYNAQGKQQLGWAPSQADLMAEDWSIID</sequence>
<evidence type="ECO:0000313" key="3">
    <source>
        <dbReference type="Proteomes" id="UP001060919"/>
    </source>
</evidence>
<gene>
    <name evidence="2" type="ORF">AsAng_0008320</name>
</gene>
<dbReference type="Proteomes" id="UP001060919">
    <property type="component" value="Chromosome"/>
</dbReference>
<dbReference type="AlphaFoldDB" id="A0A915YBP1"/>
<dbReference type="EMBL" id="AP026867">
    <property type="protein sequence ID" value="BDS10124.1"/>
    <property type="molecule type" value="Genomic_DNA"/>
</dbReference>
<feature type="domain" description="Thoeris anti-defense 2-like" evidence="1">
    <location>
        <begin position="27"/>
        <end position="102"/>
    </location>
</feature>
<evidence type="ECO:0000313" key="2">
    <source>
        <dbReference type="EMBL" id="BDS10124.1"/>
    </source>
</evidence>
<keyword evidence="3" id="KW-1185">Reference proteome</keyword>
<name>A0A915YBP1_9BACT</name>
<organism evidence="2 3">
    <name type="scientific">Aureispira anguillae</name>
    <dbReference type="NCBI Taxonomy" id="2864201"/>
    <lineage>
        <taxon>Bacteria</taxon>
        <taxon>Pseudomonadati</taxon>
        <taxon>Bacteroidota</taxon>
        <taxon>Saprospiria</taxon>
        <taxon>Saprospirales</taxon>
        <taxon>Saprospiraceae</taxon>
        <taxon>Aureispira</taxon>
    </lineage>
</organism>
<accession>A0A915YBP1</accession>